<protein>
    <submittedName>
        <fullName evidence="1">Uncharacterized protein</fullName>
    </submittedName>
</protein>
<reference evidence="1" key="1">
    <citation type="journal article" date="2020" name="Nature">
        <title>Giant virus diversity and host interactions through global metagenomics.</title>
        <authorList>
            <person name="Schulz F."/>
            <person name="Roux S."/>
            <person name="Paez-Espino D."/>
            <person name="Jungbluth S."/>
            <person name="Walsh D.A."/>
            <person name="Denef V.J."/>
            <person name="McMahon K.D."/>
            <person name="Konstantinidis K.T."/>
            <person name="Eloe-Fadrosh E.A."/>
            <person name="Kyrpides N.C."/>
            <person name="Woyke T."/>
        </authorList>
    </citation>
    <scope>NUCLEOTIDE SEQUENCE</scope>
    <source>
        <strain evidence="1">GVMAG-M-3300023174-104</strain>
    </source>
</reference>
<name>A0A6C0CZL2_9ZZZZ</name>
<sequence length="36" mass="4162">MYEDLENLTRVEEKTNSYKYLDSLSSVSVELDVPPP</sequence>
<organism evidence="1">
    <name type="scientific">viral metagenome</name>
    <dbReference type="NCBI Taxonomy" id="1070528"/>
    <lineage>
        <taxon>unclassified sequences</taxon>
        <taxon>metagenomes</taxon>
        <taxon>organismal metagenomes</taxon>
    </lineage>
</organism>
<dbReference type="AlphaFoldDB" id="A0A6C0CZL2"/>
<evidence type="ECO:0000313" key="1">
    <source>
        <dbReference type="EMBL" id="QHT10256.1"/>
    </source>
</evidence>
<proteinExistence type="predicted"/>
<dbReference type="EMBL" id="MN739519">
    <property type="protein sequence ID" value="QHT10256.1"/>
    <property type="molecule type" value="Genomic_DNA"/>
</dbReference>
<accession>A0A6C0CZL2</accession>